<dbReference type="EMBL" id="FP103042">
    <property type="protein sequence ID" value="CAX24033.1"/>
    <property type="molecule type" value="Genomic_DNA"/>
</dbReference>
<gene>
    <name evidence="2" type="ORF">METD_I2420</name>
</gene>
<name>C7CM44_METED</name>
<evidence type="ECO:0000313" key="2">
    <source>
        <dbReference type="EMBL" id="CAX24033.1"/>
    </source>
</evidence>
<feature type="region of interest" description="Disordered" evidence="1">
    <location>
        <begin position="1"/>
        <end position="88"/>
    </location>
</feature>
<feature type="compositionally biased region" description="Polar residues" evidence="1">
    <location>
        <begin position="31"/>
        <end position="44"/>
    </location>
</feature>
<dbReference type="AlphaFoldDB" id="C7CM44"/>
<protein>
    <submittedName>
        <fullName evidence="2">Uncharacterized protein</fullName>
    </submittedName>
</protein>
<dbReference type="HOGENOM" id="CLU_2155364_0_0_5"/>
<reference evidence="3" key="1">
    <citation type="journal article" date="2009" name="PLoS ONE">
        <title>Methylobacterium genome sequences: a reference blueprint to investigate microbial metabolism of C1 compounds from natural and industrial sources.</title>
        <authorList>
            <person name="Vuilleumier S."/>
            <person name="Chistoserdova L."/>
            <person name="Lee M.-C."/>
            <person name="Bringel F."/>
            <person name="Lajus A."/>
            <person name="Zhou Y."/>
            <person name="Gourion B."/>
            <person name="Barbe V."/>
            <person name="Chang J."/>
            <person name="Cruveiller S."/>
            <person name="Dossat C."/>
            <person name="Gillett W."/>
            <person name="Gruffaz C."/>
            <person name="Haugen E."/>
            <person name="Hourcade E."/>
            <person name="Levy R."/>
            <person name="Mangenot S."/>
            <person name="Muller E."/>
            <person name="Nadalig T."/>
            <person name="Pagni M."/>
            <person name="Penny C."/>
            <person name="Peyraud R."/>
            <person name="Robinson D.G."/>
            <person name="Roche D."/>
            <person name="Rouy Z."/>
            <person name="Saenampechek C."/>
            <person name="Salvignol G."/>
            <person name="Vallenet D."/>
            <person name="Wu Z."/>
            <person name="Marx C.J."/>
            <person name="Vorholt J.A."/>
            <person name="Olson M.V."/>
            <person name="Kaul R."/>
            <person name="Weissenbach J."/>
            <person name="Medigue C."/>
            <person name="Lidstrom M.E."/>
        </authorList>
    </citation>
    <scope>NUCLEOTIDE SEQUENCE [LARGE SCALE GENOMIC DNA]</scope>
    <source>
        <strain evidence="3">DSM 6343 / CIP 106787 / DM4</strain>
    </source>
</reference>
<evidence type="ECO:0000256" key="1">
    <source>
        <dbReference type="SAM" id="MobiDB-lite"/>
    </source>
</evidence>
<dbReference type="Proteomes" id="UP000008070">
    <property type="component" value="Chromosome"/>
</dbReference>
<evidence type="ECO:0000313" key="3">
    <source>
        <dbReference type="Proteomes" id="UP000008070"/>
    </source>
</evidence>
<sequence length="111" mass="12332">MSAGSRGRCRAAGRCRGSLQSESIEGRQPRHGQQPSRLQRSSIRNGRVRNKLPDASPMERVRAAVHSPRTGYRQRPSEARSMNGSVSGQVEVAASALDRELMPPRLKSRRR</sequence>
<organism evidence="2 3">
    <name type="scientific">Methylorubrum extorquens (strain DSM 6343 / CIP 106787 / DM4)</name>
    <name type="common">Methylobacterium extorquens</name>
    <dbReference type="NCBI Taxonomy" id="661410"/>
    <lineage>
        <taxon>Bacteria</taxon>
        <taxon>Pseudomonadati</taxon>
        <taxon>Pseudomonadota</taxon>
        <taxon>Alphaproteobacteria</taxon>
        <taxon>Hyphomicrobiales</taxon>
        <taxon>Methylobacteriaceae</taxon>
        <taxon>Methylorubrum</taxon>
    </lineage>
</organism>
<dbReference type="KEGG" id="mdi:METDI2420"/>
<accession>C7CM44</accession>
<proteinExistence type="predicted"/>